<dbReference type="RefSeq" id="XP_009059645.1">
    <property type="nucleotide sequence ID" value="XM_009061397.1"/>
</dbReference>
<accession>V3ZYW9</accession>
<comment type="subcellular location">
    <subcellularLocation>
        <location evidence="1">Cell projection</location>
        <location evidence="1">Cilium</location>
    </subcellularLocation>
</comment>
<dbReference type="GeneID" id="20245702"/>
<name>V3ZYW9_LOTGI</name>
<organism evidence="9 10">
    <name type="scientific">Lottia gigantea</name>
    <name type="common">Giant owl limpet</name>
    <dbReference type="NCBI Taxonomy" id="225164"/>
    <lineage>
        <taxon>Eukaryota</taxon>
        <taxon>Metazoa</taxon>
        <taxon>Spiralia</taxon>
        <taxon>Lophotrochozoa</taxon>
        <taxon>Mollusca</taxon>
        <taxon>Gastropoda</taxon>
        <taxon>Patellogastropoda</taxon>
        <taxon>Lottioidea</taxon>
        <taxon>Lottiidae</taxon>
        <taxon>Lottia</taxon>
    </lineage>
</organism>
<evidence type="ECO:0000256" key="1">
    <source>
        <dbReference type="ARBA" id="ARBA00004138"/>
    </source>
</evidence>
<dbReference type="InterPro" id="IPR043597">
    <property type="entry name" value="TPH_dom"/>
</dbReference>
<evidence type="ECO:0000256" key="6">
    <source>
        <dbReference type="ARBA" id="ARBA00033773"/>
    </source>
</evidence>
<dbReference type="OrthoDB" id="75950at2759"/>
<dbReference type="EMBL" id="KB202567">
    <property type="protein sequence ID" value="ESO89587.1"/>
    <property type="molecule type" value="Genomic_DNA"/>
</dbReference>
<keyword evidence="10" id="KW-1185">Reference proteome</keyword>
<keyword evidence="2 7" id="KW-0175">Coiled coil</keyword>
<gene>
    <name evidence="9" type="ORF">LOTGIDRAFT_204314</name>
</gene>
<dbReference type="AlphaFoldDB" id="V3ZYW9"/>
<dbReference type="PANTHER" id="PTHR31183">
    <property type="entry name" value="TRICHOPLEIN KERATIN FILAMENT-BINDING PROTEIN FAMILY MEMBER"/>
    <property type="match status" value="1"/>
</dbReference>
<evidence type="ECO:0000259" key="8">
    <source>
        <dbReference type="Pfam" id="PF13868"/>
    </source>
</evidence>
<dbReference type="GO" id="GO:0005929">
    <property type="term" value="C:cilium"/>
    <property type="evidence" value="ECO:0007669"/>
    <property type="project" value="UniProtKB-SubCell"/>
</dbReference>
<feature type="coiled-coil region" evidence="7">
    <location>
        <begin position="207"/>
        <end position="271"/>
    </location>
</feature>
<feature type="coiled-coil region" evidence="7">
    <location>
        <begin position="297"/>
        <end position="366"/>
    </location>
</feature>
<dbReference type="STRING" id="225164.V3ZYW9"/>
<dbReference type="KEGG" id="lgi:LOTGIDRAFT_204314"/>
<sequence>MMVSQRIRRTREVTGPNPHSVAILARPTNSRPPEYLILERRKQEEKLEENQKMTNYMELCDLKNEWERFTDKKIQLNTVKRRLNSMIQANEFTIEERRERLRDMLESEEKEYLQEMEDKQETTIERQAKMRSRAKFLKEQRESERLKLVQNKYDQQFREQCEELRSTVSKRTQDQICVERLEQLQIKNHLEDAQREEDAMYAELWKKDMLEKAKKEEEEAKAKHLRNQEVVGILQKQMAALQYQKDEAKRLKEEEAQLLKEQALLRKLEDRRAFEDKLRRQRETRDMLDKCLKIKMKKKAKEEQEQMAFDLKMLEELLEESRNEAMEQMQRKKELRLEDQRYRTYLQQLMEEEQRKERKLDALCNEEVEKSWQKRLEGWRQERLARKRLLDDVMAGRAEQIRDRLVENEKNQLDAQRERAELMKVIEKNKQLDREEAQRLWQKHLQYQNDLEGQIDYNERQRIQERQMEEIEYKLGMQAEREFQQKIQEALSNPVIEKLHPIRRRAQSATLQIQGKGF</sequence>
<protein>
    <recommendedName>
        <fullName evidence="6">Cilia- and flagella-associated protein 53</fullName>
    </recommendedName>
</protein>
<keyword evidence="4" id="KW-0966">Cell projection</keyword>
<evidence type="ECO:0000256" key="3">
    <source>
        <dbReference type="ARBA" id="ARBA00023069"/>
    </source>
</evidence>
<dbReference type="PANTHER" id="PTHR31183:SF1">
    <property type="entry name" value="CILIA- AND FLAGELLA-ASSOCIATED PROTEIN 53"/>
    <property type="match status" value="1"/>
</dbReference>
<feature type="coiled-coil region" evidence="7">
    <location>
        <begin position="98"/>
        <end position="125"/>
    </location>
</feature>
<reference evidence="9 10" key="1">
    <citation type="journal article" date="2013" name="Nature">
        <title>Insights into bilaterian evolution from three spiralian genomes.</title>
        <authorList>
            <person name="Simakov O."/>
            <person name="Marletaz F."/>
            <person name="Cho S.J."/>
            <person name="Edsinger-Gonzales E."/>
            <person name="Havlak P."/>
            <person name="Hellsten U."/>
            <person name="Kuo D.H."/>
            <person name="Larsson T."/>
            <person name="Lv J."/>
            <person name="Arendt D."/>
            <person name="Savage R."/>
            <person name="Osoegawa K."/>
            <person name="de Jong P."/>
            <person name="Grimwood J."/>
            <person name="Chapman J.A."/>
            <person name="Shapiro H."/>
            <person name="Aerts A."/>
            <person name="Otillar R.P."/>
            <person name="Terry A.Y."/>
            <person name="Boore J.L."/>
            <person name="Grigoriev I.V."/>
            <person name="Lindberg D.R."/>
            <person name="Seaver E.C."/>
            <person name="Weisblat D.A."/>
            <person name="Putnam N.H."/>
            <person name="Rokhsar D.S."/>
        </authorList>
    </citation>
    <scope>NUCLEOTIDE SEQUENCE [LARGE SCALE GENOMIC DNA]</scope>
</reference>
<evidence type="ECO:0000256" key="4">
    <source>
        <dbReference type="ARBA" id="ARBA00023273"/>
    </source>
</evidence>
<keyword evidence="3" id="KW-0969">Cilium</keyword>
<evidence type="ECO:0000313" key="9">
    <source>
        <dbReference type="EMBL" id="ESO89587.1"/>
    </source>
</evidence>
<proteinExistence type="inferred from homology"/>
<comment type="similarity">
    <text evidence="5">Belongs to the CFAP53 family.</text>
</comment>
<evidence type="ECO:0000256" key="2">
    <source>
        <dbReference type="ARBA" id="ARBA00023054"/>
    </source>
</evidence>
<evidence type="ECO:0000256" key="5">
    <source>
        <dbReference type="ARBA" id="ARBA00033747"/>
    </source>
</evidence>
<dbReference type="OMA" id="IQAQHND"/>
<dbReference type="CTD" id="20245702"/>
<dbReference type="Proteomes" id="UP000030746">
    <property type="component" value="Unassembled WGS sequence"/>
</dbReference>
<evidence type="ECO:0000313" key="10">
    <source>
        <dbReference type="Proteomes" id="UP000030746"/>
    </source>
</evidence>
<evidence type="ECO:0000256" key="7">
    <source>
        <dbReference type="SAM" id="Coils"/>
    </source>
</evidence>
<dbReference type="InterPro" id="IPR043596">
    <property type="entry name" value="CFAP53/TCHP"/>
</dbReference>
<dbReference type="HOGENOM" id="CLU_036489_0_0_1"/>
<feature type="coiled-coil region" evidence="7">
    <location>
        <begin position="398"/>
        <end position="435"/>
    </location>
</feature>
<feature type="domain" description="Trichohyalin-plectin-homology" evidence="8">
    <location>
        <begin position="158"/>
        <end position="490"/>
    </location>
</feature>
<dbReference type="Pfam" id="PF13868">
    <property type="entry name" value="TPH"/>
    <property type="match status" value="1"/>
</dbReference>